<organism evidence="1 2">
    <name type="scientific">Hyperthermus butylicus (strain DSM 5456 / JCM 9403 / PLM1-5)</name>
    <dbReference type="NCBI Taxonomy" id="415426"/>
    <lineage>
        <taxon>Archaea</taxon>
        <taxon>Thermoproteota</taxon>
        <taxon>Thermoprotei</taxon>
        <taxon>Desulfurococcales</taxon>
        <taxon>Pyrodictiaceae</taxon>
        <taxon>Hyperthermus</taxon>
    </lineage>
</organism>
<keyword evidence="2" id="KW-1185">Reference proteome</keyword>
<name>A2BJA8_HYPBU</name>
<dbReference type="RefSeq" id="WP_011821386.1">
    <property type="nucleotide sequence ID" value="NC_008818.1"/>
</dbReference>
<reference evidence="1 2" key="1">
    <citation type="journal article" date="2007" name="Archaea">
        <title>The genome of Hyperthermus butylicus: a sulfur-reducing, peptide fermenting, neutrophilic Crenarchaeote growing up to 108 degrees C.</title>
        <authorList>
            <person name="Brugger K."/>
            <person name="Chen L."/>
            <person name="Stark M."/>
            <person name="Zibat A."/>
            <person name="Redder P."/>
            <person name="Ruepp A."/>
            <person name="Awayez M."/>
            <person name="She Q."/>
            <person name="Garrett R.A."/>
            <person name="Klenk H.P."/>
        </authorList>
    </citation>
    <scope>NUCLEOTIDE SEQUENCE [LARGE SCALE GENOMIC DNA]</scope>
    <source>
        <strain evidence="2">DSM 5456 / JCM 9403 / PLM1-5</strain>
    </source>
</reference>
<dbReference type="KEGG" id="hbu:Hbut_0197"/>
<dbReference type="OrthoDB" id="15465at2157"/>
<proteinExistence type="predicted"/>
<dbReference type="GeneID" id="4781370"/>
<protein>
    <submittedName>
        <fullName evidence="1">Uncharacterized protein</fullName>
    </submittedName>
</protein>
<dbReference type="eggNOG" id="arCOG03722">
    <property type="taxonomic scope" value="Archaea"/>
</dbReference>
<accession>A2BJA8</accession>
<sequence>MSTGFLPSELVELLEREAEQRGSTPEALTVQLLLRLAPEEERPRILVRAAETLLDHAGRLVEAGKYGEACRRVWSSILLALDAHAVLLGSKLPRGLRDYVRLSEEAGRENKVFMDAFYAGIAALVAWREGAGSPGHCERILWWASQLLETVKSRTHG</sequence>
<dbReference type="EnsemblBacteria" id="ABM80069">
    <property type="protein sequence ID" value="ABM80069"/>
    <property type="gene ID" value="Hbut_0197"/>
</dbReference>
<gene>
    <name evidence="1" type="ordered locus">Hbut_0197</name>
</gene>
<dbReference type="Proteomes" id="UP000002593">
    <property type="component" value="Chromosome"/>
</dbReference>
<dbReference type="HOGENOM" id="CLU_1673971_0_0_2"/>
<dbReference type="AlphaFoldDB" id="A2BJA8"/>
<evidence type="ECO:0000313" key="2">
    <source>
        <dbReference type="Proteomes" id="UP000002593"/>
    </source>
</evidence>
<evidence type="ECO:0000313" key="1">
    <source>
        <dbReference type="EMBL" id="ABM80069.1"/>
    </source>
</evidence>
<dbReference type="EMBL" id="CP000493">
    <property type="protein sequence ID" value="ABM80069.1"/>
    <property type="molecule type" value="Genomic_DNA"/>
</dbReference>
<dbReference type="STRING" id="415426.Hbut_0197"/>